<evidence type="ECO:0000313" key="2">
    <source>
        <dbReference type="EMBL" id="KAJ2907264.1"/>
    </source>
</evidence>
<dbReference type="Proteomes" id="UP001201980">
    <property type="component" value="Unassembled WGS sequence"/>
</dbReference>
<evidence type="ECO:0000256" key="1">
    <source>
        <dbReference type="SAM" id="MobiDB-lite"/>
    </source>
</evidence>
<evidence type="ECO:0000313" key="3">
    <source>
        <dbReference type="Proteomes" id="UP001201980"/>
    </source>
</evidence>
<feature type="region of interest" description="Disordered" evidence="1">
    <location>
        <begin position="177"/>
        <end position="220"/>
    </location>
</feature>
<keyword evidence="3" id="KW-1185">Reference proteome</keyword>
<feature type="region of interest" description="Disordered" evidence="1">
    <location>
        <begin position="132"/>
        <end position="164"/>
    </location>
</feature>
<feature type="region of interest" description="Disordered" evidence="1">
    <location>
        <begin position="70"/>
        <end position="120"/>
    </location>
</feature>
<feature type="region of interest" description="Disordered" evidence="1">
    <location>
        <begin position="1"/>
        <end position="33"/>
    </location>
</feature>
<proteinExistence type="predicted"/>
<sequence length="283" mass="30769">MTRCEGSIPTAGTGPTPPQEKDERPTPSPGSAFKQWTLLAVSSEDGRVYDLFQTLATQDVYRVREFCRGLDSHHGGGPRKNLICSRPRGRYPLHQTSPLDDGHHQSYRQGDFQGEEEPSGPIAAPVIEEAEHAGGNLPGTPEPRGPASPGSSLEFTPTEAFRDSGRGTSLHAACFTDTSGSKTTDSRTASTVQNSLFGDTDTGPSLSCAGSPDRALDSTEVEGRICVEEDIERAEFDDGGNFRREGSIDLEKYWTFDETEGRYFHIDQGPAGPVIVWYPVEFD</sequence>
<organism evidence="2 3">
    <name type="scientific">Zalerion maritima</name>
    <dbReference type="NCBI Taxonomy" id="339359"/>
    <lineage>
        <taxon>Eukaryota</taxon>
        <taxon>Fungi</taxon>
        <taxon>Dikarya</taxon>
        <taxon>Ascomycota</taxon>
        <taxon>Pezizomycotina</taxon>
        <taxon>Sordariomycetes</taxon>
        <taxon>Lulworthiomycetidae</taxon>
        <taxon>Lulworthiales</taxon>
        <taxon>Lulworthiaceae</taxon>
        <taxon>Zalerion</taxon>
    </lineage>
</organism>
<dbReference type="EMBL" id="JAKWBI020000003">
    <property type="protein sequence ID" value="KAJ2907264.1"/>
    <property type="molecule type" value="Genomic_DNA"/>
</dbReference>
<feature type="compositionally biased region" description="Polar residues" evidence="1">
    <location>
        <begin position="177"/>
        <end position="205"/>
    </location>
</feature>
<dbReference type="AlphaFoldDB" id="A0AAD5S6J1"/>
<reference evidence="2" key="1">
    <citation type="submission" date="2022-07" db="EMBL/GenBank/DDBJ databases">
        <title>Draft genome sequence of Zalerion maritima ATCC 34329, a (micro)plastics degrading marine fungus.</title>
        <authorList>
            <person name="Paco A."/>
            <person name="Goncalves M.F.M."/>
            <person name="Rocha-Santos T.A.P."/>
            <person name="Alves A."/>
        </authorList>
    </citation>
    <scope>NUCLEOTIDE SEQUENCE</scope>
    <source>
        <strain evidence="2">ATCC 34329</strain>
    </source>
</reference>
<name>A0AAD5S6J1_9PEZI</name>
<accession>A0AAD5S6J1</accession>
<protein>
    <submittedName>
        <fullName evidence="2">Uncharacterized protein</fullName>
    </submittedName>
</protein>
<comment type="caution">
    <text evidence="2">The sequence shown here is derived from an EMBL/GenBank/DDBJ whole genome shotgun (WGS) entry which is preliminary data.</text>
</comment>
<gene>
    <name evidence="2" type="ORF">MKZ38_006558</name>
</gene>